<evidence type="ECO:0000313" key="3">
    <source>
        <dbReference type="EMBL" id="RMB99965.1"/>
    </source>
</evidence>
<dbReference type="InterPro" id="IPR026181">
    <property type="entry name" value="TMEM40"/>
</dbReference>
<accession>A0A3M0JG89</accession>
<keyword evidence="2" id="KW-0472">Membrane</keyword>
<dbReference type="EMBL" id="QRBI01000145">
    <property type="protein sequence ID" value="RMB99965.1"/>
    <property type="molecule type" value="Genomic_DNA"/>
</dbReference>
<evidence type="ECO:0008006" key="5">
    <source>
        <dbReference type="Google" id="ProtNLM"/>
    </source>
</evidence>
<dbReference type="Gene3D" id="1.10.533.10">
    <property type="entry name" value="Death Domain, Fas"/>
    <property type="match status" value="1"/>
</dbReference>
<dbReference type="PANTHER" id="PTHR16108:SF2">
    <property type="entry name" value="TRANSMEMBRANE PROTEIN 40"/>
    <property type="match status" value="1"/>
</dbReference>
<keyword evidence="2" id="KW-0812">Transmembrane</keyword>
<dbReference type="Proteomes" id="UP000269221">
    <property type="component" value="Unassembled WGS sequence"/>
</dbReference>
<dbReference type="AlphaFoldDB" id="A0A3M0JG89"/>
<dbReference type="InterPro" id="IPR011029">
    <property type="entry name" value="DEATH-like_dom_sf"/>
</dbReference>
<sequence>MRLLGLNTPVFKESEKCKFCYFCATFELHLTTGRVAELLPQPEETGAGMFANRAGVDQFLLSHRKKLSSHHGPPGHLPVEPTARSKLRLAGTAMENLDVPIPDLTEEQQDIFQRGFAADAKYLENHEKMNQSFWESLVKCLATTDPPILSTEEKKNLLNSCDVLPGGCVACLKAIEKKGVRAMALLYLLLKTSNPSGYRQLPSSKGEDEKLKLLKRLERNVVYSEEDKKSENSSPESMDEDTHDSDEEDLGRQKTEGQLLGGIPAEVVPYQDSDEFFHFVILCFAIGALLICFYYHQDWTISLGIGLITFASLETTGIYFGLVYRIRSVLDSFVPLIDRFRPRGILASSSSSLRCCPEQAEARTALLADGFIVAELGAVGGQRFHRRRAGEMLQALAECCSNEIINNSRFHLFSGEKQSA</sequence>
<feature type="transmembrane region" description="Helical" evidence="2">
    <location>
        <begin position="302"/>
        <end position="324"/>
    </location>
</feature>
<feature type="compositionally biased region" description="Acidic residues" evidence="1">
    <location>
        <begin position="237"/>
        <end position="249"/>
    </location>
</feature>
<gene>
    <name evidence="3" type="ORF">DUI87_23374</name>
</gene>
<name>A0A3M0JG89_HIRRU</name>
<dbReference type="OrthoDB" id="9382530at2759"/>
<evidence type="ECO:0000313" key="4">
    <source>
        <dbReference type="Proteomes" id="UP000269221"/>
    </source>
</evidence>
<protein>
    <recommendedName>
        <fullName evidence="5">Transmembrane protein 40</fullName>
    </recommendedName>
</protein>
<evidence type="ECO:0000256" key="1">
    <source>
        <dbReference type="SAM" id="MobiDB-lite"/>
    </source>
</evidence>
<feature type="transmembrane region" description="Helical" evidence="2">
    <location>
        <begin position="276"/>
        <end position="296"/>
    </location>
</feature>
<keyword evidence="4" id="KW-1185">Reference proteome</keyword>
<organism evidence="3 4">
    <name type="scientific">Hirundo rustica rustica</name>
    <dbReference type="NCBI Taxonomy" id="333673"/>
    <lineage>
        <taxon>Eukaryota</taxon>
        <taxon>Metazoa</taxon>
        <taxon>Chordata</taxon>
        <taxon>Craniata</taxon>
        <taxon>Vertebrata</taxon>
        <taxon>Euteleostomi</taxon>
        <taxon>Archelosauria</taxon>
        <taxon>Archosauria</taxon>
        <taxon>Dinosauria</taxon>
        <taxon>Saurischia</taxon>
        <taxon>Theropoda</taxon>
        <taxon>Coelurosauria</taxon>
        <taxon>Aves</taxon>
        <taxon>Neognathae</taxon>
        <taxon>Neoaves</taxon>
        <taxon>Telluraves</taxon>
        <taxon>Australaves</taxon>
        <taxon>Passeriformes</taxon>
        <taxon>Sylvioidea</taxon>
        <taxon>Hirundinidae</taxon>
        <taxon>Hirundo</taxon>
    </lineage>
</organism>
<reference evidence="3 4" key="1">
    <citation type="submission" date="2018-07" db="EMBL/GenBank/DDBJ databases">
        <title>A high quality draft genome assembly of the barn swallow (H. rustica rustica).</title>
        <authorList>
            <person name="Formenti G."/>
            <person name="Chiara M."/>
            <person name="Poveda L."/>
            <person name="Francoijs K.-J."/>
            <person name="Bonisoli-Alquati A."/>
            <person name="Canova L."/>
            <person name="Gianfranceschi L."/>
            <person name="Horner D.S."/>
            <person name="Saino N."/>
        </authorList>
    </citation>
    <scope>NUCLEOTIDE SEQUENCE [LARGE SCALE GENOMIC DNA]</scope>
    <source>
        <strain evidence="3">Chelidonia</strain>
        <tissue evidence="3">Blood</tissue>
    </source>
</reference>
<keyword evidence="2" id="KW-1133">Transmembrane helix</keyword>
<proteinExistence type="predicted"/>
<comment type="caution">
    <text evidence="3">The sequence shown here is derived from an EMBL/GenBank/DDBJ whole genome shotgun (WGS) entry which is preliminary data.</text>
</comment>
<feature type="region of interest" description="Disordered" evidence="1">
    <location>
        <begin position="223"/>
        <end position="253"/>
    </location>
</feature>
<dbReference type="Pfam" id="PF15817">
    <property type="entry name" value="TMEM40"/>
    <property type="match status" value="1"/>
</dbReference>
<dbReference type="PANTHER" id="PTHR16108">
    <property type="match status" value="1"/>
</dbReference>
<evidence type="ECO:0000256" key="2">
    <source>
        <dbReference type="SAM" id="Phobius"/>
    </source>
</evidence>